<dbReference type="Proteomes" id="UP001460888">
    <property type="component" value="Unassembled WGS sequence"/>
</dbReference>
<dbReference type="Pfam" id="PF01257">
    <property type="entry name" value="2Fe-2S_thioredx"/>
    <property type="match status" value="1"/>
</dbReference>
<evidence type="ECO:0000256" key="1">
    <source>
        <dbReference type="ARBA" id="ARBA00010643"/>
    </source>
</evidence>
<evidence type="ECO:0000256" key="7">
    <source>
        <dbReference type="ARBA" id="ARBA00031580"/>
    </source>
</evidence>
<dbReference type="PANTHER" id="PTHR43342:SF2">
    <property type="entry name" value="POTENTIAL NAD-REDUCING HYDROGENASE SUBUNIT"/>
    <property type="match status" value="1"/>
</dbReference>
<dbReference type="RefSeq" id="WP_353109741.1">
    <property type="nucleotide sequence ID" value="NZ_APND01000001.1"/>
</dbReference>
<dbReference type="PANTHER" id="PTHR43342">
    <property type="entry name" value="NADH-QUINONE OXIDOREDUCTASE, E SUBUNIT"/>
    <property type="match status" value="1"/>
</dbReference>
<reference evidence="10 11" key="1">
    <citation type="submission" date="2013-03" db="EMBL/GenBank/DDBJ databases">
        <title>Salinisphaera dokdonensis CL-ES53 Genome Sequencing.</title>
        <authorList>
            <person name="Li C."/>
            <person name="Lai Q."/>
            <person name="Shao Z."/>
        </authorList>
    </citation>
    <scope>NUCLEOTIDE SEQUENCE [LARGE SCALE GENOMIC DNA]</scope>
    <source>
        <strain evidence="10 11">CL-ES53</strain>
    </source>
</reference>
<keyword evidence="5" id="KW-0408">Iron</keyword>
<proteinExistence type="inferred from homology"/>
<gene>
    <name evidence="10" type="ORF">SADO_04975</name>
</gene>
<dbReference type="InterPro" id="IPR036249">
    <property type="entry name" value="Thioredoxin-like_sf"/>
</dbReference>
<dbReference type="InterPro" id="IPR028431">
    <property type="entry name" value="NADP_DH_HndA-like"/>
</dbReference>
<dbReference type="Gene3D" id="3.40.30.10">
    <property type="entry name" value="Glutaredoxin"/>
    <property type="match status" value="1"/>
</dbReference>
<dbReference type="InterPro" id="IPR002023">
    <property type="entry name" value="NuoE-like"/>
</dbReference>
<comment type="caution">
    <text evidence="10">The sequence shown here is derived from an EMBL/GenBank/DDBJ whole genome shotgun (WGS) entry which is preliminary data.</text>
</comment>
<evidence type="ECO:0000256" key="9">
    <source>
        <dbReference type="ARBA" id="ARBA00034078"/>
    </source>
</evidence>
<evidence type="ECO:0000256" key="8">
    <source>
        <dbReference type="ARBA" id="ARBA00032788"/>
    </source>
</evidence>
<keyword evidence="11" id="KW-1185">Reference proteome</keyword>
<evidence type="ECO:0000256" key="3">
    <source>
        <dbReference type="ARBA" id="ARBA00022714"/>
    </source>
</evidence>
<dbReference type="Gene3D" id="1.10.10.1590">
    <property type="entry name" value="NADH-quinone oxidoreductase subunit E"/>
    <property type="match status" value="1"/>
</dbReference>
<keyword evidence="3" id="KW-0001">2Fe-2S</keyword>
<comment type="similarity">
    <text evidence="1">Belongs to the complex I 24 kDa subunit family.</text>
</comment>
<evidence type="ECO:0000256" key="2">
    <source>
        <dbReference type="ARBA" id="ARBA00019898"/>
    </source>
</evidence>
<accession>A0ABV2AZL2</accession>
<comment type="cofactor">
    <cofactor evidence="9">
        <name>[2Fe-2S] cluster</name>
        <dbReference type="ChEBI" id="CHEBI:190135"/>
    </cofactor>
</comment>
<dbReference type="PIRSF" id="PIRSF000216">
    <property type="entry name" value="NADH_DH_24kDa"/>
    <property type="match status" value="1"/>
</dbReference>
<name>A0ABV2AZL2_9GAMM</name>
<dbReference type="InterPro" id="IPR041921">
    <property type="entry name" value="NuoE_N"/>
</dbReference>
<evidence type="ECO:0000256" key="4">
    <source>
        <dbReference type="ARBA" id="ARBA00022723"/>
    </source>
</evidence>
<keyword evidence="4" id="KW-0479">Metal-binding</keyword>
<evidence type="ECO:0000256" key="5">
    <source>
        <dbReference type="ARBA" id="ARBA00023004"/>
    </source>
</evidence>
<dbReference type="EMBL" id="APND01000001">
    <property type="protein sequence ID" value="MES1928584.1"/>
    <property type="molecule type" value="Genomic_DNA"/>
</dbReference>
<protein>
    <recommendedName>
        <fullName evidence="2">NADH-quinone oxidoreductase subunit E</fullName>
    </recommendedName>
    <alternativeName>
        <fullName evidence="7">NADH dehydrogenase I subunit E</fullName>
    </alternativeName>
    <alternativeName>
        <fullName evidence="8">NDH-1 subunit E</fullName>
    </alternativeName>
</protein>
<evidence type="ECO:0000313" key="10">
    <source>
        <dbReference type="EMBL" id="MES1928584.1"/>
    </source>
</evidence>
<organism evidence="10 11">
    <name type="scientific">Salinisphaera dokdonensis CL-ES53</name>
    <dbReference type="NCBI Taxonomy" id="1304272"/>
    <lineage>
        <taxon>Bacteria</taxon>
        <taxon>Pseudomonadati</taxon>
        <taxon>Pseudomonadota</taxon>
        <taxon>Gammaproteobacteria</taxon>
        <taxon>Salinisphaerales</taxon>
        <taxon>Salinisphaeraceae</taxon>
        <taxon>Salinisphaera</taxon>
    </lineage>
</organism>
<evidence type="ECO:0000256" key="6">
    <source>
        <dbReference type="ARBA" id="ARBA00023014"/>
    </source>
</evidence>
<sequence>MARSNGKADPEVVAICARHQASDGPLLPILHDVQAHHGYVSDEAIQQIAEELNLSRAEVFGVVTFYHDFHREPQPTHSLKVCRAEACQSVGGRDVWAAASTAAESGQGDVQLEAVYCLGNCACAPSVQMDGRTIGRMTAERVSTLFSAGNSAGVPS</sequence>
<dbReference type="SUPFAM" id="SSF52833">
    <property type="entry name" value="Thioredoxin-like"/>
    <property type="match status" value="1"/>
</dbReference>
<keyword evidence="6" id="KW-0411">Iron-sulfur</keyword>
<evidence type="ECO:0000313" key="11">
    <source>
        <dbReference type="Proteomes" id="UP001460888"/>
    </source>
</evidence>